<dbReference type="EMBL" id="MW390534">
    <property type="protein sequence ID" value="QRG43928.1"/>
    <property type="molecule type" value="Genomic_DNA"/>
</dbReference>
<protein>
    <submittedName>
        <fullName evidence="2">Nucleoside-diphosphate-sugar epimerase</fullName>
    </submittedName>
</protein>
<evidence type="ECO:0000313" key="2">
    <source>
        <dbReference type="EMBL" id="QRG43928.1"/>
    </source>
</evidence>
<reference evidence="2" key="1">
    <citation type="journal article" date="2021" name="Sci. Rep.">
        <title>Antibiotic resistance plasmid composition and architecture in Escherichia coli isolates from meat.</title>
        <authorList>
            <person name="Darphorn T.S."/>
            <person name="Bel K."/>
            <person name="Koenders-van Sint Anneland B.B."/>
            <person name="Brul S."/>
            <person name="Ter Kuile B.H."/>
        </authorList>
    </citation>
    <scope>NUCLEOTIDE SEQUENCE</scope>
    <source>
        <strain evidence="2">ESBL3227</strain>
    </source>
</reference>
<accession>A0A890DI85</accession>
<dbReference type="InterPro" id="IPR013120">
    <property type="entry name" value="FAR_NAD-bd"/>
</dbReference>
<dbReference type="GO" id="GO:0080019">
    <property type="term" value="F:alcohol-forming very long-chain fatty acyl-CoA reductase activity"/>
    <property type="evidence" value="ECO:0007669"/>
    <property type="project" value="InterPro"/>
</dbReference>
<dbReference type="AlphaFoldDB" id="A0A890DI85"/>
<name>A0A890DI85_ECOLX</name>
<feature type="domain" description="Thioester reductase (TE)" evidence="1">
    <location>
        <begin position="6"/>
        <end position="237"/>
    </location>
</feature>
<organism evidence="2">
    <name type="scientific">Escherichia coli</name>
    <dbReference type="NCBI Taxonomy" id="562"/>
    <lineage>
        <taxon>Bacteria</taxon>
        <taxon>Pseudomonadati</taxon>
        <taxon>Pseudomonadota</taxon>
        <taxon>Gammaproteobacteria</taxon>
        <taxon>Enterobacterales</taxon>
        <taxon>Enterobacteriaceae</taxon>
        <taxon>Escherichia</taxon>
    </lineage>
</organism>
<proteinExistence type="predicted"/>
<dbReference type="InterPro" id="IPR036291">
    <property type="entry name" value="NAD(P)-bd_dom_sf"/>
</dbReference>
<dbReference type="InterPro" id="IPR026055">
    <property type="entry name" value="FAR"/>
</dbReference>
<sequence length="416" mass="46456">MKLLLLTGATGFLGGAVLDKLLDNCNNINLLLLVRAPTPQAGLERIKENMRKFNVCEERLHALTNDNILPGDLNNPEAFLMDPRLDEVTHVINCAAIASFGNNPFIWNVNVTGTLAFARRMAKVAGLKRFLHVGTAMSCTPHTGSLVKEESASSETGEHLVEYTHSKATIEYLMRKQCPDLPLLVARPSIIVGHSRLGCLPSTSIFWVFRMGLMLQKFMCSLDDKIDVIPVDYCADALLMLLESSLINGEIVHISAGKESSVTFSAIDEAVARALNCDPVGDRYTKVSYDILAMSRHDFKNIFGPCNERLMLKAIRLYGAFSMLNVCFSNDKLLSIGMPKPPKFTDYIKYCIETTKHLSIQQQMEVDFKNIFKIMTAHCQYVITDFSISVSNRITVQSTGYSFVNSRERHTTFFTC</sequence>
<evidence type="ECO:0000259" key="1">
    <source>
        <dbReference type="Pfam" id="PF07993"/>
    </source>
</evidence>
<dbReference type="PANTHER" id="PTHR11011:SF45">
    <property type="entry name" value="FATTY ACYL-COA REDUCTASE CG8306-RELATED"/>
    <property type="match status" value="1"/>
</dbReference>
<keyword evidence="2" id="KW-0614">Plasmid</keyword>
<dbReference type="Pfam" id="PF07993">
    <property type="entry name" value="NAD_binding_4"/>
    <property type="match status" value="1"/>
</dbReference>
<dbReference type="PANTHER" id="PTHR11011">
    <property type="entry name" value="MALE STERILITY PROTEIN 2-RELATED"/>
    <property type="match status" value="1"/>
</dbReference>
<dbReference type="SUPFAM" id="SSF51735">
    <property type="entry name" value="NAD(P)-binding Rossmann-fold domains"/>
    <property type="match status" value="1"/>
</dbReference>
<dbReference type="Gene3D" id="3.40.50.720">
    <property type="entry name" value="NAD(P)-binding Rossmann-like Domain"/>
    <property type="match status" value="1"/>
</dbReference>
<dbReference type="GO" id="GO:0035336">
    <property type="term" value="P:long-chain fatty-acyl-CoA metabolic process"/>
    <property type="evidence" value="ECO:0007669"/>
    <property type="project" value="TreeGrafter"/>
</dbReference>
<geneLocation type="plasmid" evidence="2">
    <name>pESBL3227-IncF</name>
</geneLocation>